<dbReference type="EMBL" id="CP151767">
    <property type="protein sequence ID" value="XFU26460.1"/>
    <property type="molecule type" value="Genomic_DNA"/>
</dbReference>
<keyword evidence="9" id="KW-1185">Reference proteome</keyword>
<evidence type="ECO:0000256" key="2">
    <source>
        <dbReference type="ARBA" id="ARBA00005811"/>
    </source>
</evidence>
<reference evidence="8" key="1">
    <citation type="submission" date="2024-08" db="EMBL/GenBank/DDBJ databases">
        <title>Phylogenomic analyses of a clade within the roseobacter group suggest taxonomic reassignments of species of the genera Aestuariivita, Citreicella, Loktanella, Nautella, Pelagibaca, Ruegeria, Thalassobius, Thiobacimonas and Tropicibacter, and the proposal o.</title>
        <authorList>
            <person name="Jeon C.O."/>
        </authorList>
    </citation>
    <scope>NUCLEOTIDE SEQUENCE</scope>
    <source>
        <strain evidence="8">SS1-5</strain>
    </source>
</reference>
<evidence type="ECO:0000256" key="3">
    <source>
        <dbReference type="ARBA" id="ARBA00022475"/>
    </source>
</evidence>
<dbReference type="Pfam" id="PF02472">
    <property type="entry name" value="ExbD"/>
    <property type="match status" value="1"/>
</dbReference>
<evidence type="ECO:0000256" key="6">
    <source>
        <dbReference type="ARBA" id="ARBA00023136"/>
    </source>
</evidence>
<protein>
    <submittedName>
        <fullName evidence="8">ExbD/TolR family protein</fullName>
    </submittedName>
</protein>
<comment type="similarity">
    <text evidence="2 7">Belongs to the ExbD/TolR family.</text>
</comment>
<name>A0ABZ3JBD9_9RHOB</name>
<comment type="subcellular location">
    <subcellularLocation>
        <location evidence="1">Cell membrane</location>
        <topology evidence="1">Single-pass membrane protein</topology>
    </subcellularLocation>
    <subcellularLocation>
        <location evidence="7">Cell membrane</location>
        <topology evidence="7">Single-pass type II membrane protein</topology>
    </subcellularLocation>
</comment>
<evidence type="ECO:0000256" key="4">
    <source>
        <dbReference type="ARBA" id="ARBA00022692"/>
    </source>
</evidence>
<keyword evidence="6" id="KW-0472">Membrane</keyword>
<keyword evidence="4 7" id="KW-0812">Transmembrane</keyword>
<gene>
    <name evidence="8" type="ORF">AABB31_23230</name>
</gene>
<keyword evidence="7" id="KW-0653">Protein transport</keyword>
<evidence type="ECO:0000256" key="1">
    <source>
        <dbReference type="ARBA" id="ARBA00004162"/>
    </source>
</evidence>
<evidence type="ECO:0000313" key="8">
    <source>
        <dbReference type="EMBL" id="XFU26460.1"/>
    </source>
</evidence>
<dbReference type="RefSeq" id="WP_373634944.1">
    <property type="nucleotide sequence ID" value="NZ_CP151767.2"/>
</dbReference>
<keyword evidence="5" id="KW-1133">Transmembrane helix</keyword>
<organism evidence="8 9">
    <name type="scientific">Yoonia rhodophyticola</name>
    <dbReference type="NCBI Taxonomy" id="3137370"/>
    <lineage>
        <taxon>Bacteria</taxon>
        <taxon>Pseudomonadati</taxon>
        <taxon>Pseudomonadota</taxon>
        <taxon>Alphaproteobacteria</taxon>
        <taxon>Rhodobacterales</taxon>
        <taxon>Paracoccaceae</taxon>
        <taxon>Yoonia</taxon>
    </lineage>
</organism>
<proteinExistence type="inferred from homology"/>
<sequence length="158" mass="16599">MSQTAQAYSAHAHPVMQPRSSARYKFALTPLADAMFQLLIFFMLTSSLTPYSLLVVQSGPEAGNTTSDPTAAPPTDEPIIPGENAQLWYIAQGEITANGAVFPMEQLPTLAAAIGQNPLAEIILVMEDAAQVQDLTSVLEALTAAGVTSVQLARQGGA</sequence>
<keyword evidence="3" id="KW-1003">Cell membrane</keyword>
<evidence type="ECO:0000313" key="9">
    <source>
        <dbReference type="Proteomes" id="UP001470809"/>
    </source>
</evidence>
<dbReference type="PANTHER" id="PTHR30558">
    <property type="entry name" value="EXBD MEMBRANE COMPONENT OF PMF-DRIVEN MACROMOLECULE IMPORT SYSTEM"/>
    <property type="match status" value="1"/>
</dbReference>
<evidence type="ECO:0000256" key="5">
    <source>
        <dbReference type="ARBA" id="ARBA00022989"/>
    </source>
</evidence>
<dbReference type="InterPro" id="IPR003400">
    <property type="entry name" value="ExbD"/>
</dbReference>
<dbReference type="Proteomes" id="UP001470809">
    <property type="component" value="Chromosome"/>
</dbReference>
<keyword evidence="7" id="KW-0813">Transport</keyword>
<accession>A0ABZ3JBD9</accession>
<evidence type="ECO:0000256" key="7">
    <source>
        <dbReference type="RuleBase" id="RU003879"/>
    </source>
</evidence>